<dbReference type="AlphaFoldDB" id="S9TGZ6"/>
<accession>S9TGZ6</accession>
<name>S9TGZ6_9TRYP</name>
<feature type="signal peptide" evidence="1">
    <location>
        <begin position="1"/>
        <end position="22"/>
    </location>
</feature>
<sequence length="130" mass="15121">MTRRCFLVLFLAAVCLCFSADAATLGELRAAPRNIAQACRDELTATCDHRYNDFPDCLLTHFKKVKSPTCKTWLLARSICNSFVKNNNKCGYDQTIFNYRECIRNVPLDELPVQCRESDYYKSLKRFRFE</sequence>
<keyword evidence="1" id="KW-0732">Signal</keyword>
<proteinExistence type="predicted"/>
<gene>
    <name evidence="2" type="ORF">STCU_11506</name>
</gene>
<feature type="chain" id="PRO_5004570253" evidence="1">
    <location>
        <begin position="23"/>
        <end position="130"/>
    </location>
</feature>
<evidence type="ECO:0000313" key="3">
    <source>
        <dbReference type="Proteomes" id="UP000015354"/>
    </source>
</evidence>
<dbReference type="EMBL" id="ATMH01011468">
    <property type="protein sequence ID" value="EPY16169.1"/>
    <property type="molecule type" value="Genomic_DNA"/>
</dbReference>
<evidence type="ECO:0000313" key="2">
    <source>
        <dbReference type="EMBL" id="EPY16169.1"/>
    </source>
</evidence>
<dbReference type="Proteomes" id="UP000015354">
    <property type="component" value="Unassembled WGS sequence"/>
</dbReference>
<keyword evidence="3" id="KW-1185">Reference proteome</keyword>
<comment type="caution">
    <text evidence="2">The sequence shown here is derived from an EMBL/GenBank/DDBJ whole genome shotgun (WGS) entry which is preliminary data.</text>
</comment>
<dbReference type="OrthoDB" id="256047at2759"/>
<protein>
    <submittedName>
        <fullName evidence="2">Uncharacterized protein</fullName>
    </submittedName>
</protein>
<reference evidence="2 3" key="1">
    <citation type="journal article" date="2013" name="PLoS ONE">
        <title>Predicting the Proteins of Angomonas deanei, Strigomonas culicis and Their Respective Endosymbionts Reveals New Aspects of the Trypanosomatidae Family.</title>
        <authorList>
            <person name="Motta M.C."/>
            <person name="Martins A.C."/>
            <person name="de Souza S.S."/>
            <person name="Catta-Preta C.M."/>
            <person name="Silva R."/>
            <person name="Klein C.C."/>
            <person name="de Almeida L.G."/>
            <person name="de Lima Cunha O."/>
            <person name="Ciapina L.P."/>
            <person name="Brocchi M."/>
            <person name="Colabardini A.C."/>
            <person name="de Araujo Lima B."/>
            <person name="Machado C.R."/>
            <person name="de Almeida Soares C.M."/>
            <person name="Probst C.M."/>
            <person name="de Menezes C.B."/>
            <person name="Thompson C.E."/>
            <person name="Bartholomeu D.C."/>
            <person name="Gradia D.F."/>
            <person name="Pavoni D.P."/>
            <person name="Grisard E.C."/>
            <person name="Fantinatti-Garboggini F."/>
            <person name="Marchini F.K."/>
            <person name="Rodrigues-Luiz G.F."/>
            <person name="Wagner G."/>
            <person name="Goldman G.H."/>
            <person name="Fietto J.L."/>
            <person name="Elias M.C."/>
            <person name="Goldman M.H."/>
            <person name="Sagot M.F."/>
            <person name="Pereira M."/>
            <person name="Stoco P.H."/>
            <person name="de Mendonca-Neto R.P."/>
            <person name="Teixeira S.M."/>
            <person name="Maciel T.E."/>
            <person name="de Oliveira Mendes T.A."/>
            <person name="Urmenyi T.P."/>
            <person name="de Souza W."/>
            <person name="Schenkman S."/>
            <person name="de Vasconcelos A.T."/>
        </authorList>
    </citation>
    <scope>NUCLEOTIDE SEQUENCE [LARGE SCALE GENOMIC DNA]</scope>
</reference>
<organism evidence="2 3">
    <name type="scientific">Strigomonas culicis</name>
    <dbReference type="NCBI Taxonomy" id="28005"/>
    <lineage>
        <taxon>Eukaryota</taxon>
        <taxon>Discoba</taxon>
        <taxon>Euglenozoa</taxon>
        <taxon>Kinetoplastea</taxon>
        <taxon>Metakinetoplastina</taxon>
        <taxon>Trypanosomatida</taxon>
        <taxon>Trypanosomatidae</taxon>
        <taxon>Strigomonadinae</taxon>
        <taxon>Strigomonas</taxon>
    </lineage>
</organism>
<evidence type="ECO:0000256" key="1">
    <source>
        <dbReference type="SAM" id="SignalP"/>
    </source>
</evidence>